<accession>A0AAV7NN51</accession>
<comment type="caution">
    <text evidence="2">The sequence shown here is derived from an EMBL/GenBank/DDBJ whole genome shotgun (WGS) entry which is preliminary data.</text>
</comment>
<dbReference type="GO" id="GO:0005634">
    <property type="term" value="C:nucleus"/>
    <property type="evidence" value="ECO:0007669"/>
    <property type="project" value="TreeGrafter"/>
</dbReference>
<evidence type="ECO:0000259" key="1">
    <source>
        <dbReference type="Pfam" id="PF22749"/>
    </source>
</evidence>
<gene>
    <name evidence="2" type="ORF">NDU88_005153</name>
</gene>
<dbReference type="GO" id="GO:0035197">
    <property type="term" value="F:siRNA binding"/>
    <property type="evidence" value="ECO:0007669"/>
    <property type="project" value="TreeGrafter"/>
</dbReference>
<dbReference type="InterPro" id="IPR053858">
    <property type="entry name" value="Arb2_dom"/>
</dbReference>
<dbReference type="GO" id="GO:0031048">
    <property type="term" value="P:regulatory ncRNA-mediated heterochromatin formation"/>
    <property type="evidence" value="ECO:0007669"/>
    <property type="project" value="TreeGrafter"/>
</dbReference>
<organism evidence="2 3">
    <name type="scientific">Pleurodeles waltl</name>
    <name type="common">Iberian ribbed newt</name>
    <dbReference type="NCBI Taxonomy" id="8319"/>
    <lineage>
        <taxon>Eukaryota</taxon>
        <taxon>Metazoa</taxon>
        <taxon>Chordata</taxon>
        <taxon>Craniata</taxon>
        <taxon>Vertebrata</taxon>
        <taxon>Euteleostomi</taxon>
        <taxon>Amphibia</taxon>
        <taxon>Batrachia</taxon>
        <taxon>Caudata</taxon>
        <taxon>Salamandroidea</taxon>
        <taxon>Salamandridae</taxon>
        <taxon>Pleurodelinae</taxon>
        <taxon>Pleurodeles</taxon>
    </lineage>
</organism>
<feature type="domain" description="Arb2" evidence="1">
    <location>
        <begin position="120"/>
        <end position="373"/>
    </location>
</feature>
<reference evidence="2" key="1">
    <citation type="journal article" date="2022" name="bioRxiv">
        <title>Sequencing and chromosome-scale assembly of the giantPleurodeles waltlgenome.</title>
        <authorList>
            <person name="Brown T."/>
            <person name="Elewa A."/>
            <person name="Iarovenko S."/>
            <person name="Subramanian E."/>
            <person name="Araus A.J."/>
            <person name="Petzold A."/>
            <person name="Susuki M."/>
            <person name="Suzuki K.-i.T."/>
            <person name="Hayashi T."/>
            <person name="Toyoda A."/>
            <person name="Oliveira C."/>
            <person name="Osipova E."/>
            <person name="Leigh N.D."/>
            <person name="Simon A."/>
            <person name="Yun M.H."/>
        </authorList>
    </citation>
    <scope>NUCLEOTIDE SEQUENCE</scope>
    <source>
        <strain evidence="2">20211129_DDA</strain>
        <tissue evidence="2">Liver</tissue>
    </source>
</reference>
<sequence>MTVDAHGPSFRVPATSIYNSYGVRSGCFRVVRFRGLASLYQKNACWFDETTTTDAPEENLFCSKCSPATVHPTLRPITLPCYTGRECVSDPGKRCPKQRTHSWMQMETFLKFLHIPESSKILKDLKYHFNNQGELRHLDTNKHFDYNFFKGDHKRNHKRYQVLGHMITQYIYELLEKACSLQKIYFPIDAHDNEPLSFFFMTEEALNNPSSLIVLLQDRGVIRAGQWGQKAIIHHSLQHGTQIPFIERALQEYGGVILLNPNDNFTTMKMEEESESVIKEESPSERNVPHSSFEIREDPEIPKRGSSTPEEHTTYVWDYFISKSSAANVAFIAHGYGGLVFVDLLLHRRLEIMSKVFAVAFIDSLHHVQHQASNDPEE</sequence>
<keyword evidence="3" id="KW-1185">Reference proteome</keyword>
<dbReference type="InterPro" id="IPR048263">
    <property type="entry name" value="Arb2"/>
</dbReference>
<dbReference type="AlphaFoldDB" id="A0AAV7NN51"/>
<name>A0AAV7NN51_PLEWA</name>
<dbReference type="PANTHER" id="PTHR21357:SF2">
    <property type="entry name" value="PROTEIN FAM172B-RELATED"/>
    <property type="match status" value="1"/>
</dbReference>
<dbReference type="Pfam" id="PF22749">
    <property type="entry name" value="Arb2"/>
    <property type="match status" value="1"/>
</dbReference>
<evidence type="ECO:0000313" key="3">
    <source>
        <dbReference type="Proteomes" id="UP001066276"/>
    </source>
</evidence>
<dbReference type="PANTHER" id="PTHR21357">
    <property type="entry name" value="FAM172 FAMILY PROTEIN HOMOLOG CG10038"/>
    <property type="match status" value="1"/>
</dbReference>
<dbReference type="Proteomes" id="UP001066276">
    <property type="component" value="Chromosome 8"/>
</dbReference>
<proteinExistence type="predicted"/>
<protein>
    <recommendedName>
        <fullName evidence="1">Arb2 domain-containing protein</fullName>
    </recommendedName>
</protein>
<dbReference type="EMBL" id="JANPWB010000012">
    <property type="protein sequence ID" value="KAJ1116951.1"/>
    <property type="molecule type" value="Genomic_DNA"/>
</dbReference>
<evidence type="ECO:0000313" key="2">
    <source>
        <dbReference type="EMBL" id="KAJ1116951.1"/>
    </source>
</evidence>